<dbReference type="CDD" id="cd06993">
    <property type="entry name" value="cupin_CENP-C_C"/>
    <property type="match status" value="1"/>
</dbReference>
<evidence type="ECO:0000256" key="4">
    <source>
        <dbReference type="ARBA" id="ARBA00023242"/>
    </source>
</evidence>
<evidence type="ECO:0000256" key="2">
    <source>
        <dbReference type="ARBA" id="ARBA00010291"/>
    </source>
</evidence>
<feature type="domain" description="Mif2/CENP-C cupin" evidence="8">
    <location>
        <begin position="604"/>
        <end position="688"/>
    </location>
</feature>
<evidence type="ECO:0000256" key="5">
    <source>
        <dbReference type="ARBA" id="ARBA00057947"/>
    </source>
</evidence>
<sequence length="711" mass="77405">MPPARSNARRTTAQADDYREFGVVGRKTGVGLPDTGERDEHGLAPVEGLFSSPEKDNGTPSDDGEQEMDLESGEPSCASFHSTQLSLAADKLAEAGPGPLSMMKGIPRLLPRGTSPRKSNIQSPAMRNPHMGRSSSPVRGSIIDSDPPVSSTVARKLDYGGSQNSARRANGVNGRQDSADEDEEEEVASSPRADSPLLNGGDDSLAMVGGDDVHEDEPEEEAQEEAESPGPSPTPAPPKRRGRPPRSAAEAKVVEPVKAKSTAPSKGKAREEHRAIELPAIEGATDESEDDEPIVRGKAAQTKAAQTKAVQTKAVQTKAKQKKKDTEPSSSQTSKRRRSARGSLIGDVTDLVESAVEHEAADAPSPKRQRTEAKPGRPAGRPPKNKNKTKEPEPAKKTAPPKAARPAKDDAPEAPSAAKKRGRPRKSDIGEDSIMGRVQKGPPLPKARGLVSLKREASDAIHLTRSGRQSYRPLAYWRNEHVVQDDEEAWDDALGTKRQHSRFVLPSVKEVVRVEEEEAAPKRKPGRTGKKGRPSKAKRQVVDEEEDPEPWELENGRVEGETVVWDPDYELNPPAPDEAVAFEQNELAIASSAIQTREIRDATFRFAKLLSLQFFGAGVVDLPPGTEKKPKNSRKNQMTFFVHYGKVLVTVNETQFRISAGGFWNVPRGNYYNILNDYDQPARLFFAQGNEVMVTEPEPRANRAEESSYAV</sequence>
<dbReference type="InterPro" id="IPR011051">
    <property type="entry name" value="RmlC_Cupin_sf"/>
</dbReference>
<evidence type="ECO:0000313" key="10">
    <source>
        <dbReference type="EMBL" id="CRK14210.1"/>
    </source>
</evidence>
<evidence type="ECO:0000259" key="8">
    <source>
        <dbReference type="Pfam" id="PF11699"/>
    </source>
</evidence>
<accession>A0A0G4KXQ4</accession>
<dbReference type="GO" id="GO:0000776">
    <property type="term" value="C:kinetochore"/>
    <property type="evidence" value="ECO:0007669"/>
    <property type="project" value="InterPro"/>
</dbReference>
<dbReference type="SMART" id="SM00384">
    <property type="entry name" value="AT_hook"/>
    <property type="match status" value="4"/>
</dbReference>
<feature type="region of interest" description="Disordered" evidence="7">
    <location>
        <begin position="515"/>
        <end position="550"/>
    </location>
</feature>
<dbReference type="InterPro" id="IPR028929">
    <property type="entry name" value="Mif2_N"/>
</dbReference>
<dbReference type="GO" id="GO:0005634">
    <property type="term" value="C:nucleus"/>
    <property type="evidence" value="ECO:0007669"/>
    <property type="project" value="UniProtKB-SubCell"/>
</dbReference>
<feature type="compositionally biased region" description="Basic residues" evidence="7">
    <location>
        <begin position="522"/>
        <end position="539"/>
    </location>
</feature>
<evidence type="ECO:0000256" key="7">
    <source>
        <dbReference type="SAM" id="MobiDB-lite"/>
    </source>
</evidence>
<evidence type="ECO:0000259" key="9">
    <source>
        <dbReference type="Pfam" id="PF15624"/>
    </source>
</evidence>
<gene>
    <name evidence="10" type="ORF">BN1708_011088</name>
</gene>
<dbReference type="EMBL" id="CVQH01005446">
    <property type="protein sequence ID" value="CRK14210.1"/>
    <property type="molecule type" value="Genomic_DNA"/>
</dbReference>
<dbReference type="InterPro" id="IPR014710">
    <property type="entry name" value="RmlC-like_jellyroll"/>
</dbReference>
<feature type="compositionally biased region" description="Polar residues" evidence="7">
    <location>
        <begin position="116"/>
        <end position="125"/>
    </location>
</feature>
<dbReference type="STRING" id="100787.A0A0G4KXQ4"/>
<dbReference type="PANTHER" id="PTHR16684:SF11">
    <property type="entry name" value="CENTROMERE PROTEIN C"/>
    <property type="match status" value="1"/>
</dbReference>
<feature type="compositionally biased region" description="Acidic residues" evidence="7">
    <location>
        <begin position="213"/>
        <end position="227"/>
    </location>
</feature>
<feature type="region of interest" description="Disordered" evidence="7">
    <location>
        <begin position="25"/>
        <end position="451"/>
    </location>
</feature>
<feature type="domain" description="Mif2 N-terminal" evidence="9">
    <location>
        <begin position="18"/>
        <end position="159"/>
    </location>
</feature>
<keyword evidence="4" id="KW-0539">Nucleus</keyword>
<name>A0A0G4KXQ4_VERLO</name>
<dbReference type="Pfam" id="PF15624">
    <property type="entry name" value="Mif2_N"/>
    <property type="match status" value="1"/>
</dbReference>
<feature type="compositionally biased region" description="Low complexity" evidence="7">
    <location>
        <begin position="298"/>
        <end position="318"/>
    </location>
</feature>
<dbReference type="PANTHER" id="PTHR16684">
    <property type="entry name" value="CENTROMERE PROTEIN C"/>
    <property type="match status" value="1"/>
</dbReference>
<evidence type="ECO:0000256" key="1">
    <source>
        <dbReference type="ARBA" id="ARBA00004123"/>
    </source>
</evidence>
<dbReference type="AlphaFoldDB" id="A0A0G4KXQ4"/>
<dbReference type="Pfam" id="PF11699">
    <property type="entry name" value="CENP-C_C"/>
    <property type="match status" value="1"/>
</dbReference>
<dbReference type="InterPro" id="IPR025974">
    <property type="entry name" value="Mif2/CENP-C_cupin"/>
</dbReference>
<dbReference type="SUPFAM" id="SSF51182">
    <property type="entry name" value="RmlC-like cupins"/>
    <property type="match status" value="1"/>
</dbReference>
<dbReference type="PRINTS" id="PR00929">
    <property type="entry name" value="ATHOOK"/>
</dbReference>
<dbReference type="Proteomes" id="UP000044602">
    <property type="component" value="Unassembled WGS sequence"/>
</dbReference>
<comment type="subcellular location">
    <subcellularLocation>
        <location evidence="1">Nucleus</location>
    </subcellularLocation>
</comment>
<dbReference type="GO" id="GO:0019237">
    <property type="term" value="F:centromeric DNA binding"/>
    <property type="evidence" value="ECO:0007669"/>
    <property type="project" value="InterPro"/>
</dbReference>
<reference evidence="10 11" key="1">
    <citation type="submission" date="2015-05" db="EMBL/GenBank/DDBJ databases">
        <authorList>
            <person name="Wang D.B."/>
            <person name="Wang M."/>
        </authorList>
    </citation>
    <scope>NUCLEOTIDE SEQUENCE [LARGE SCALE GENOMIC DNA]</scope>
    <source>
        <strain evidence="10">VL1</strain>
    </source>
</reference>
<evidence type="ECO:0000313" key="11">
    <source>
        <dbReference type="Proteomes" id="UP000044602"/>
    </source>
</evidence>
<dbReference type="FunFam" id="2.60.120.10:FF:000033">
    <property type="entry name" value="Centromere protein C 1"/>
    <property type="match status" value="1"/>
</dbReference>
<feature type="region of interest" description="Disordered" evidence="7">
    <location>
        <begin position="1"/>
        <end position="20"/>
    </location>
</feature>
<keyword evidence="3" id="KW-0238">DNA-binding</keyword>
<dbReference type="GO" id="GO:0051315">
    <property type="term" value="P:attachment of mitotic spindle microtubules to kinetochore"/>
    <property type="evidence" value="ECO:0007669"/>
    <property type="project" value="TreeGrafter"/>
</dbReference>
<comment type="function">
    <text evidence="5">Component of the kinetochore, a multiprotein complex that assembles on centromeric DNA and attaches chromosomes to spindle microtubules, mediating chromosome segregation and sister chromatid segregation during meiosis and mitosis. Component of the inner kinetochore constitutive centromere-associated network (CCAN), which serves as a structural platform for outer kinetochore assembly.</text>
</comment>
<protein>
    <recommendedName>
        <fullName evidence="6">CENP-C homolog</fullName>
    </recommendedName>
</protein>
<dbReference type="Gene3D" id="2.60.120.10">
    <property type="entry name" value="Jelly Rolls"/>
    <property type="match status" value="1"/>
</dbReference>
<evidence type="ECO:0000256" key="3">
    <source>
        <dbReference type="ARBA" id="ARBA00023125"/>
    </source>
</evidence>
<dbReference type="InterPro" id="IPR028386">
    <property type="entry name" value="CENP-C/Mif2/cnp3"/>
</dbReference>
<dbReference type="GO" id="GO:0051455">
    <property type="term" value="P:spindle attachment to meiosis I kinetochore"/>
    <property type="evidence" value="ECO:0007669"/>
    <property type="project" value="TreeGrafter"/>
</dbReference>
<feature type="compositionally biased region" description="Acidic residues" evidence="7">
    <location>
        <begin position="62"/>
        <end position="72"/>
    </location>
</feature>
<comment type="similarity">
    <text evidence="2">Belongs to the CENP-C/MIF2 family.</text>
</comment>
<organism evidence="10 11">
    <name type="scientific">Verticillium longisporum</name>
    <name type="common">Verticillium dahliae var. longisporum</name>
    <dbReference type="NCBI Taxonomy" id="100787"/>
    <lineage>
        <taxon>Eukaryota</taxon>
        <taxon>Fungi</taxon>
        <taxon>Dikarya</taxon>
        <taxon>Ascomycota</taxon>
        <taxon>Pezizomycotina</taxon>
        <taxon>Sordariomycetes</taxon>
        <taxon>Hypocreomycetidae</taxon>
        <taxon>Glomerellales</taxon>
        <taxon>Plectosphaerellaceae</taxon>
        <taxon>Verticillium</taxon>
    </lineage>
</organism>
<proteinExistence type="inferred from homology"/>
<keyword evidence="11" id="KW-1185">Reference proteome</keyword>
<dbReference type="GO" id="GO:0051382">
    <property type="term" value="P:kinetochore assembly"/>
    <property type="evidence" value="ECO:0007669"/>
    <property type="project" value="InterPro"/>
</dbReference>
<dbReference type="InterPro" id="IPR017956">
    <property type="entry name" value="AT_hook_DNA-bd_motif"/>
</dbReference>
<evidence type="ECO:0000256" key="6">
    <source>
        <dbReference type="ARBA" id="ARBA00075033"/>
    </source>
</evidence>